<dbReference type="Proteomes" id="UP001231915">
    <property type="component" value="Unassembled WGS sequence"/>
</dbReference>
<keyword evidence="2" id="KW-1185">Reference proteome</keyword>
<protein>
    <recommendedName>
        <fullName evidence="3">Cytochrome P460 domain-containing protein</fullName>
    </recommendedName>
</protein>
<dbReference type="RefSeq" id="WP_284137647.1">
    <property type="nucleotide sequence ID" value="NZ_JASJUT010000005.1"/>
</dbReference>
<proteinExistence type="predicted"/>
<evidence type="ECO:0008006" key="3">
    <source>
        <dbReference type="Google" id="ProtNLM"/>
    </source>
</evidence>
<reference evidence="1 2" key="1">
    <citation type="submission" date="2023-05" db="EMBL/GenBank/DDBJ databases">
        <title>Pseudoalteromonas ardens sp. nov., Pseudoalteromonas obscura sp. nov., and Pseudoalteromonas umbrosa sp. nov., isolated from the coral Montipora capitata.</title>
        <authorList>
            <person name="Thomas E.M."/>
            <person name="Smith E.M."/>
            <person name="Papke E."/>
            <person name="Shlafstein M.D."/>
            <person name="Oline D.K."/>
            <person name="Videau P."/>
            <person name="Saw J.H."/>
            <person name="Strangman W.K."/>
            <person name="Ushijima B."/>
        </authorList>
    </citation>
    <scope>NUCLEOTIDE SEQUENCE [LARGE SCALE GENOMIC DNA]</scope>
    <source>
        <strain evidence="1 2">P94</strain>
    </source>
</reference>
<accession>A0ABT7EMH6</accession>
<organism evidence="1 2">
    <name type="scientific">Pseudoalteromonas obscura</name>
    <dbReference type="NCBI Taxonomy" id="3048491"/>
    <lineage>
        <taxon>Bacteria</taxon>
        <taxon>Pseudomonadati</taxon>
        <taxon>Pseudomonadota</taxon>
        <taxon>Gammaproteobacteria</taxon>
        <taxon>Alteromonadales</taxon>
        <taxon>Pseudoalteromonadaceae</taxon>
        <taxon>Pseudoalteromonas</taxon>
    </lineage>
</organism>
<sequence>MIYSVLIYLTAVASSSVDVDHAYLHQLPTQCDNYTQLANQGYRILPCFFATLGNNRTNQSVIRDAYRQFHALNWDVLEGLPGVADYRSNYLSKRDTYPVWQSWPNLNSFSKLDDTSWQKAKKEIPDICHDFVSFQDRALFEKNHPNITNLNTPLLLETLLNPQGNILIDSNGNPVYYSIHMNKVAFDYLKDNETADPKIFPAADAYANKRGSIFVKAAWLISSFSDAENYHRAAAFIVEKEQQQVTNCKLAVVSLSALHIINKNNPTPQALAPADTSYKLNMWSWATYLHSGAVPTKQQNSKSEVDLNSKYPLFTERFITIKESCYDRSGNLNTQLPTCKINKPTCYSNASGCEPSALLGLLSNEDKDILTIYNAKTAELLKSSVWGNYRILNSQWSDMGIIKPKYLANPILEPFDGLDSSCSGCHSDANTQKFNDFVFSTDLKLN</sequence>
<gene>
    <name evidence="1" type="ORF">QNM18_14455</name>
</gene>
<name>A0ABT7EMH6_9GAMM</name>
<evidence type="ECO:0000313" key="1">
    <source>
        <dbReference type="EMBL" id="MDK2596261.1"/>
    </source>
</evidence>
<dbReference type="EMBL" id="JASJUT010000005">
    <property type="protein sequence ID" value="MDK2596261.1"/>
    <property type="molecule type" value="Genomic_DNA"/>
</dbReference>
<evidence type="ECO:0000313" key="2">
    <source>
        <dbReference type="Proteomes" id="UP001231915"/>
    </source>
</evidence>
<comment type="caution">
    <text evidence="1">The sequence shown here is derived from an EMBL/GenBank/DDBJ whole genome shotgun (WGS) entry which is preliminary data.</text>
</comment>